<dbReference type="Proteomes" id="UP001223144">
    <property type="component" value="Unassembled WGS sequence"/>
</dbReference>
<keyword evidence="3" id="KW-0378">Hydrolase</keyword>
<protein>
    <submittedName>
        <fullName evidence="3">Endonuclease/exonuclease/phosphatase family protein</fullName>
    </submittedName>
</protein>
<dbReference type="SUPFAM" id="SSF56219">
    <property type="entry name" value="DNase I-like"/>
    <property type="match status" value="1"/>
</dbReference>
<keyword evidence="1" id="KW-1133">Transmembrane helix</keyword>
<feature type="transmembrane region" description="Helical" evidence="1">
    <location>
        <begin position="86"/>
        <end position="102"/>
    </location>
</feature>
<gene>
    <name evidence="3" type="ORF">QCN29_19575</name>
</gene>
<dbReference type="InterPro" id="IPR005135">
    <property type="entry name" value="Endo/exonuclease/phosphatase"/>
</dbReference>
<evidence type="ECO:0000313" key="3">
    <source>
        <dbReference type="EMBL" id="MDH2390950.1"/>
    </source>
</evidence>
<organism evidence="3 4">
    <name type="scientific">Streptomyces chengmaiensis</name>
    <dbReference type="NCBI Taxonomy" id="3040919"/>
    <lineage>
        <taxon>Bacteria</taxon>
        <taxon>Bacillati</taxon>
        <taxon>Actinomycetota</taxon>
        <taxon>Actinomycetes</taxon>
        <taxon>Kitasatosporales</taxon>
        <taxon>Streptomycetaceae</taxon>
        <taxon>Streptomyces</taxon>
    </lineage>
</organism>
<dbReference type="GO" id="GO:0004519">
    <property type="term" value="F:endonuclease activity"/>
    <property type="evidence" value="ECO:0007669"/>
    <property type="project" value="UniProtKB-KW"/>
</dbReference>
<dbReference type="EMBL" id="JARWBG010000022">
    <property type="protein sequence ID" value="MDH2390950.1"/>
    <property type="molecule type" value="Genomic_DNA"/>
</dbReference>
<feature type="transmembrane region" description="Helical" evidence="1">
    <location>
        <begin position="57"/>
        <end position="79"/>
    </location>
</feature>
<evidence type="ECO:0000259" key="2">
    <source>
        <dbReference type="Pfam" id="PF03372"/>
    </source>
</evidence>
<comment type="caution">
    <text evidence="3">The sequence shown here is derived from an EMBL/GenBank/DDBJ whole genome shotgun (WGS) entry which is preliminary data.</text>
</comment>
<keyword evidence="3" id="KW-0255">Endonuclease</keyword>
<keyword evidence="3" id="KW-0540">Nuclease</keyword>
<evidence type="ECO:0000256" key="1">
    <source>
        <dbReference type="SAM" id="Phobius"/>
    </source>
</evidence>
<dbReference type="Pfam" id="PF03372">
    <property type="entry name" value="Exo_endo_phos"/>
    <property type="match status" value="1"/>
</dbReference>
<dbReference type="Gene3D" id="3.60.10.10">
    <property type="entry name" value="Endonuclease/exonuclease/phosphatase"/>
    <property type="match status" value="1"/>
</dbReference>
<reference evidence="3 4" key="1">
    <citation type="submission" date="2023-04" db="EMBL/GenBank/DDBJ databases">
        <title>Streptomyces chengmaiensis sp. nov. isolated from the stem of mangrove plant in Hainan.</title>
        <authorList>
            <person name="Huang X."/>
            <person name="Zhou S."/>
            <person name="Chu X."/>
            <person name="Xie Y."/>
            <person name="Lin Y."/>
        </authorList>
    </citation>
    <scope>NUCLEOTIDE SEQUENCE [LARGE SCALE GENOMIC DNA]</scope>
    <source>
        <strain evidence="3 4">HNM0663</strain>
    </source>
</reference>
<dbReference type="RefSeq" id="WP_279929629.1">
    <property type="nucleotide sequence ID" value="NZ_JARWBG010000022.1"/>
</dbReference>
<sequence>MESSTITPAAPEAADDTTAARRGGLRRLAGWSAVALLLVPTAVAACRTADVDAVTPMPQLLAFLPWMLLPAGAALLLAFLGRRRASVLWAAAVLALLGWYVRPYDTGLTEDPPGPVAARLTVLTSNLEFGGATEGLLTAVRREQPDLVFVQECSVACAKALRSRVSRTDYPYRHIVEGDPAEGSAILSRHPLEPAPGVDSVLAMPGATATVGELPVNLQLAHPLPPVPSAVDDWRHELGRLTSYAAGARDGGRPTLIAGDFNATQDHAAFRRVLEAGELRDSATLAGASRTPSWPAAVRRPLGAQIDHVLVSEDFSVRGARFLDLADTDHRSLLVTLDLHLRTE</sequence>
<name>A0ABT6HQR6_9ACTN</name>
<accession>A0ABT6HQR6</accession>
<keyword evidence="1" id="KW-0812">Transmembrane</keyword>
<keyword evidence="4" id="KW-1185">Reference proteome</keyword>
<feature type="transmembrane region" description="Helical" evidence="1">
    <location>
        <begin position="28"/>
        <end position="45"/>
    </location>
</feature>
<dbReference type="InterPro" id="IPR036691">
    <property type="entry name" value="Endo/exonu/phosph_ase_sf"/>
</dbReference>
<keyword evidence="1" id="KW-0472">Membrane</keyword>
<proteinExistence type="predicted"/>
<feature type="domain" description="Endonuclease/exonuclease/phosphatase" evidence="2">
    <location>
        <begin position="123"/>
        <end position="330"/>
    </location>
</feature>
<evidence type="ECO:0000313" key="4">
    <source>
        <dbReference type="Proteomes" id="UP001223144"/>
    </source>
</evidence>